<evidence type="ECO:0000313" key="8">
    <source>
        <dbReference type="EMBL" id="BBI31916.1"/>
    </source>
</evidence>
<dbReference type="EMBL" id="AP019400">
    <property type="protein sequence ID" value="BBI31916.1"/>
    <property type="molecule type" value="Genomic_DNA"/>
</dbReference>
<reference evidence="8 9" key="1">
    <citation type="submission" date="2019-01" db="EMBL/GenBank/DDBJ databases">
        <title>Complete genome sequence of Cohnella hallensis HS21 isolated from Korean fir (Abies koreana) rhizospheric soil.</title>
        <authorList>
            <person name="Jiang L."/>
            <person name="Kang S.W."/>
            <person name="Kim S."/>
            <person name="Jung J."/>
            <person name="Kim C.Y."/>
            <person name="Kim D.H."/>
            <person name="Kim S.W."/>
            <person name="Lee J."/>
        </authorList>
    </citation>
    <scope>NUCLEOTIDE SEQUENCE [LARGE SCALE GENOMIC DNA]</scope>
    <source>
        <strain evidence="8 9">HS21</strain>
    </source>
</reference>
<dbReference type="InterPro" id="IPR006059">
    <property type="entry name" value="SBP"/>
</dbReference>
<dbReference type="PANTHER" id="PTHR43649">
    <property type="entry name" value="ARABINOSE-BINDING PROTEIN-RELATED"/>
    <property type="match status" value="1"/>
</dbReference>
<dbReference type="KEGG" id="cohn:KCTCHS21_13150"/>
<feature type="chain" id="PRO_5038864150" evidence="7">
    <location>
        <begin position="23"/>
        <end position="557"/>
    </location>
</feature>
<feature type="signal peptide" evidence="7">
    <location>
        <begin position="1"/>
        <end position="22"/>
    </location>
</feature>
<feature type="compositionally biased region" description="Polar residues" evidence="6">
    <location>
        <begin position="33"/>
        <end position="47"/>
    </location>
</feature>
<evidence type="ECO:0000256" key="5">
    <source>
        <dbReference type="ARBA" id="ARBA00023288"/>
    </source>
</evidence>
<keyword evidence="3" id="KW-0472">Membrane</keyword>
<dbReference type="InterPro" id="IPR050490">
    <property type="entry name" value="Bact_solute-bd_prot1"/>
</dbReference>
<feature type="region of interest" description="Disordered" evidence="6">
    <location>
        <begin position="31"/>
        <end position="57"/>
    </location>
</feature>
<dbReference type="Gene3D" id="3.40.190.10">
    <property type="entry name" value="Periplasmic binding protein-like II"/>
    <property type="match status" value="2"/>
</dbReference>
<dbReference type="SUPFAM" id="SSF53850">
    <property type="entry name" value="Periplasmic binding protein-like II"/>
    <property type="match status" value="1"/>
</dbReference>
<name>A0A3T1D1E6_9BACL</name>
<evidence type="ECO:0000256" key="2">
    <source>
        <dbReference type="ARBA" id="ARBA00022729"/>
    </source>
</evidence>
<keyword evidence="9" id="KW-1185">Reference proteome</keyword>
<evidence type="ECO:0000256" key="3">
    <source>
        <dbReference type="ARBA" id="ARBA00023136"/>
    </source>
</evidence>
<accession>A0A3T1D1E6</accession>
<proteinExistence type="predicted"/>
<dbReference type="Proteomes" id="UP000289856">
    <property type="component" value="Chromosome"/>
</dbReference>
<dbReference type="OrthoDB" id="2498957at2"/>
<keyword evidence="2 7" id="KW-0732">Signal</keyword>
<sequence length="557" mass="62319">MQKTKKVVSVLIAALFMVSMLAACSKGNDKNAGATSTPLQTVSNESATPEEALNPEDKFKDPMEISIGYWEIGSAFQQPDKDELLQFLQKKFNITMKPRQVGWADYMEKYKVWAASGELPDISSINIANDNRALYNSWTSQGVVRTLPDDLSQYPNLSKGLESADVQAMKTNGKFYMYPRLTYPTPDVWQGDRAILVRKDWMDKLGISDPKSFDDFSKMLKSFAEKDPDGNNKQDTVGLESHSISHLTYLAISTLPQFASTSWLLEDGKWIPPYASKQFPEVLKQLRQLVTDNAIDKDFAILKGNEALEKFAQGRAGAFSYAVSPLNLKILADAWDKYNPDKKFTDTVKVLPLWPAADGNVYHFSVTTPWSESYFSKNVDDKKMDRILSLYDYLVSPEGQILTTYGIEGKDYTKDGDTFVITRPKDEKTNQPLALAASYPSLAVLGTLVTWGQEKSYLDNEINKVNFGADNLKFAIAEYDYLTKNTKSIDQNFAVNAISTPAKDGLSYNVGDDVIKIMLSKEDPTKMWQDLIKGYNTKGLAEAITELNAKVAELGIK</sequence>
<dbReference type="Pfam" id="PF13416">
    <property type="entry name" value="SBP_bac_8"/>
    <property type="match status" value="1"/>
</dbReference>
<evidence type="ECO:0000256" key="7">
    <source>
        <dbReference type="SAM" id="SignalP"/>
    </source>
</evidence>
<evidence type="ECO:0000256" key="6">
    <source>
        <dbReference type="SAM" id="MobiDB-lite"/>
    </source>
</evidence>
<gene>
    <name evidence="8" type="ORF">KCTCHS21_13150</name>
</gene>
<keyword evidence="4" id="KW-0564">Palmitate</keyword>
<evidence type="ECO:0000256" key="1">
    <source>
        <dbReference type="ARBA" id="ARBA00022475"/>
    </source>
</evidence>
<keyword evidence="1" id="KW-1003">Cell membrane</keyword>
<dbReference type="AlphaFoldDB" id="A0A3T1D1E6"/>
<dbReference type="PANTHER" id="PTHR43649:SF33">
    <property type="entry name" value="POLYGALACTURONAN_RHAMNOGALACTURONAN-BINDING PROTEIN YTCQ"/>
    <property type="match status" value="1"/>
</dbReference>
<evidence type="ECO:0000256" key="4">
    <source>
        <dbReference type="ARBA" id="ARBA00023139"/>
    </source>
</evidence>
<protein>
    <submittedName>
        <fullName evidence="8">Sugar ABC transporter substrate-binding protein</fullName>
    </submittedName>
</protein>
<dbReference type="PROSITE" id="PS51257">
    <property type="entry name" value="PROKAR_LIPOPROTEIN"/>
    <property type="match status" value="1"/>
</dbReference>
<evidence type="ECO:0000313" key="9">
    <source>
        <dbReference type="Proteomes" id="UP000289856"/>
    </source>
</evidence>
<dbReference type="RefSeq" id="WP_130606066.1">
    <property type="nucleotide sequence ID" value="NZ_AP019400.1"/>
</dbReference>
<keyword evidence="5" id="KW-0449">Lipoprotein</keyword>
<organism evidence="8 9">
    <name type="scientific">Cohnella abietis</name>
    <dbReference type="NCBI Taxonomy" id="2507935"/>
    <lineage>
        <taxon>Bacteria</taxon>
        <taxon>Bacillati</taxon>
        <taxon>Bacillota</taxon>
        <taxon>Bacilli</taxon>
        <taxon>Bacillales</taxon>
        <taxon>Paenibacillaceae</taxon>
        <taxon>Cohnella</taxon>
    </lineage>
</organism>